<protein>
    <submittedName>
        <fullName evidence="1">Uncharacterized protein</fullName>
    </submittedName>
</protein>
<organism evidence="1 2">
    <name type="scientific">Anisodus tanguticus</name>
    <dbReference type="NCBI Taxonomy" id="243964"/>
    <lineage>
        <taxon>Eukaryota</taxon>
        <taxon>Viridiplantae</taxon>
        <taxon>Streptophyta</taxon>
        <taxon>Embryophyta</taxon>
        <taxon>Tracheophyta</taxon>
        <taxon>Spermatophyta</taxon>
        <taxon>Magnoliopsida</taxon>
        <taxon>eudicotyledons</taxon>
        <taxon>Gunneridae</taxon>
        <taxon>Pentapetalae</taxon>
        <taxon>asterids</taxon>
        <taxon>lamiids</taxon>
        <taxon>Solanales</taxon>
        <taxon>Solanaceae</taxon>
        <taxon>Solanoideae</taxon>
        <taxon>Hyoscyameae</taxon>
        <taxon>Anisodus</taxon>
    </lineage>
</organism>
<keyword evidence="2" id="KW-1185">Reference proteome</keyword>
<sequence length="197" mass="22306">MVSVCLRPTDQYYKVDPPPTSPIHKAWRRPNPHCNMPARLLAPRLYHMYVPRRTISGGENRTCDPKAAKLTPCQLRVLVFVNELSSVNEEQKRDGEQCPNITAYYPLLSKIVIRLKLGKGQSHDHMFVSPRSHFSLTSSPKAQTHGAFSVLARLFRAQLYPFHRVRSSAEGPTCVKMANAHKLIGPIRDKLSDARHS</sequence>
<accession>A0AAE1RHN6</accession>
<comment type="caution">
    <text evidence="1">The sequence shown here is derived from an EMBL/GenBank/DDBJ whole genome shotgun (WGS) entry which is preliminary data.</text>
</comment>
<proteinExistence type="predicted"/>
<name>A0AAE1RHN6_9SOLA</name>
<evidence type="ECO:0000313" key="1">
    <source>
        <dbReference type="EMBL" id="KAK4351183.1"/>
    </source>
</evidence>
<reference evidence="1" key="1">
    <citation type="submission" date="2023-12" db="EMBL/GenBank/DDBJ databases">
        <title>Genome assembly of Anisodus tanguticus.</title>
        <authorList>
            <person name="Wang Y.-J."/>
        </authorList>
    </citation>
    <scope>NUCLEOTIDE SEQUENCE</scope>
    <source>
        <strain evidence="1">KB-2021</strain>
        <tissue evidence="1">Leaf</tissue>
    </source>
</reference>
<dbReference type="EMBL" id="JAVYJV010000016">
    <property type="protein sequence ID" value="KAK4351183.1"/>
    <property type="molecule type" value="Genomic_DNA"/>
</dbReference>
<evidence type="ECO:0000313" key="2">
    <source>
        <dbReference type="Proteomes" id="UP001291623"/>
    </source>
</evidence>
<dbReference type="AlphaFoldDB" id="A0AAE1RHN6"/>
<dbReference type="Proteomes" id="UP001291623">
    <property type="component" value="Unassembled WGS sequence"/>
</dbReference>
<gene>
    <name evidence="1" type="ORF">RND71_030496</name>
</gene>